<keyword evidence="3" id="KW-1185">Reference proteome</keyword>
<dbReference type="Proteomes" id="UP001293593">
    <property type="component" value="Unassembled WGS sequence"/>
</dbReference>
<sequence>MSNTSKPTLIYKASPSKYHVVSQGYTIEATITRRASVVDKWLLQVYSKYGGRHTVVGLDTDRVDASQILADNESSNPAAMCGEHVPDPATMSPR</sequence>
<dbReference type="AlphaFoldDB" id="A0AAE1K357"/>
<feature type="region of interest" description="Disordered" evidence="1">
    <location>
        <begin position="74"/>
        <end position="94"/>
    </location>
</feature>
<dbReference type="EMBL" id="JAWXYG010000008">
    <property type="protein sequence ID" value="KAK4264469.1"/>
    <property type="molecule type" value="Genomic_DNA"/>
</dbReference>
<gene>
    <name evidence="2" type="ORF">QN277_025640</name>
</gene>
<evidence type="ECO:0000313" key="3">
    <source>
        <dbReference type="Proteomes" id="UP001293593"/>
    </source>
</evidence>
<name>A0AAE1K357_9FABA</name>
<proteinExistence type="predicted"/>
<reference evidence="2" key="1">
    <citation type="submission" date="2023-10" db="EMBL/GenBank/DDBJ databases">
        <title>Chromosome-level genome of the transformable northern wattle, Acacia crassicarpa.</title>
        <authorList>
            <person name="Massaro I."/>
            <person name="Sinha N.R."/>
            <person name="Poethig S."/>
            <person name="Leichty A.R."/>
        </authorList>
    </citation>
    <scope>NUCLEOTIDE SEQUENCE</scope>
    <source>
        <strain evidence="2">Acra3RX</strain>
        <tissue evidence="2">Leaf</tissue>
    </source>
</reference>
<evidence type="ECO:0000313" key="2">
    <source>
        <dbReference type="EMBL" id="KAK4264469.1"/>
    </source>
</evidence>
<organism evidence="2 3">
    <name type="scientific">Acacia crassicarpa</name>
    <name type="common">northern wattle</name>
    <dbReference type="NCBI Taxonomy" id="499986"/>
    <lineage>
        <taxon>Eukaryota</taxon>
        <taxon>Viridiplantae</taxon>
        <taxon>Streptophyta</taxon>
        <taxon>Embryophyta</taxon>
        <taxon>Tracheophyta</taxon>
        <taxon>Spermatophyta</taxon>
        <taxon>Magnoliopsida</taxon>
        <taxon>eudicotyledons</taxon>
        <taxon>Gunneridae</taxon>
        <taxon>Pentapetalae</taxon>
        <taxon>rosids</taxon>
        <taxon>fabids</taxon>
        <taxon>Fabales</taxon>
        <taxon>Fabaceae</taxon>
        <taxon>Caesalpinioideae</taxon>
        <taxon>mimosoid clade</taxon>
        <taxon>Acacieae</taxon>
        <taxon>Acacia</taxon>
    </lineage>
</organism>
<evidence type="ECO:0000256" key="1">
    <source>
        <dbReference type="SAM" id="MobiDB-lite"/>
    </source>
</evidence>
<accession>A0AAE1K357</accession>
<comment type="caution">
    <text evidence="2">The sequence shown here is derived from an EMBL/GenBank/DDBJ whole genome shotgun (WGS) entry which is preliminary data.</text>
</comment>
<protein>
    <submittedName>
        <fullName evidence="2">Uncharacterized protein</fullName>
    </submittedName>
</protein>